<sequence>MGSFFGHNYQPPAPAPLNRRAAPPVQAPRAPTPAPAADQPAVQFIPAVAGLSAENETTLDGLLQWIVQQRASDLHLIAGQVAWARVQGRLIEIPGSATLSAQDLNDMLLPLLSEFQRQSFEETGDIDLAYAPQGGDTRFRVNLLRSRGEIGAVMRAIPTKVPSAESLGLPQAVRGLALQKQGLVLVCGSTNSGKSTTSAAIIDIANEVLAAHILTIEDPIEYVHHPKKSTIRQRELHVDTVSFESALRAGLRQDPNIMFVGEIRDYQTAQVALEAAETGHLVIATLHTNSAAQTVERYVNLFPDESRNQVQSVLGSVLQAVVVQALIPSVDGTKRHAAREILIANWAIRSLIQQGKLNQLNSALQTGASEGMQTLNDDLARLVREGKITFESAAIATRDITELETKCKGVAL</sequence>
<organism evidence="4">
    <name type="scientific">Jonesiaceae bacterium BS-20</name>
    <dbReference type="NCBI Taxonomy" id="3120821"/>
    <lineage>
        <taxon>Bacteria</taxon>
        <taxon>Bacillati</taxon>
        <taxon>Actinomycetota</taxon>
        <taxon>Actinomycetes</taxon>
        <taxon>Micrococcales</taxon>
        <taxon>Jonesiaceae</taxon>
    </lineage>
</organism>
<evidence type="ECO:0000313" key="4">
    <source>
        <dbReference type="EMBL" id="XBH22898.1"/>
    </source>
</evidence>
<comment type="similarity">
    <text evidence="1">Belongs to the GSP E family.</text>
</comment>
<evidence type="ECO:0000256" key="2">
    <source>
        <dbReference type="SAM" id="MobiDB-lite"/>
    </source>
</evidence>
<dbReference type="InterPro" id="IPR027417">
    <property type="entry name" value="P-loop_NTPase"/>
</dbReference>
<protein>
    <submittedName>
        <fullName evidence="4">PilT/PilU family type 4a pilus ATPase</fullName>
    </submittedName>
</protein>
<evidence type="ECO:0000256" key="1">
    <source>
        <dbReference type="ARBA" id="ARBA00006611"/>
    </source>
</evidence>
<dbReference type="PANTHER" id="PTHR30486">
    <property type="entry name" value="TWITCHING MOTILITY PROTEIN PILT"/>
    <property type="match status" value="1"/>
</dbReference>
<dbReference type="Gene3D" id="3.30.450.90">
    <property type="match status" value="1"/>
</dbReference>
<gene>
    <name evidence="4" type="ORF">V5R04_06705</name>
</gene>
<feature type="region of interest" description="Disordered" evidence="2">
    <location>
        <begin position="1"/>
        <end position="37"/>
    </location>
</feature>
<dbReference type="AlphaFoldDB" id="A0AAU7DYT4"/>
<proteinExistence type="inferred from homology"/>
<dbReference type="Pfam" id="PF00437">
    <property type="entry name" value="T2SSE"/>
    <property type="match status" value="1"/>
</dbReference>
<reference evidence="4" key="1">
    <citation type="submission" date="2024-02" db="EMBL/GenBank/DDBJ databases">
        <title>Tomenella chthoni gen. nov. sp. nov., a member of the family Jonesiaceae isolated from bat guano.</title>
        <authorList>
            <person name="Miller S.L."/>
            <person name="King J."/>
            <person name="Sankaranarayanan K."/>
            <person name="Lawson P.A."/>
        </authorList>
    </citation>
    <scope>NUCLEOTIDE SEQUENCE</scope>
    <source>
        <strain evidence="4">BS-20</strain>
    </source>
</reference>
<dbReference type="InterPro" id="IPR050921">
    <property type="entry name" value="T4SS_GSP_E_ATPase"/>
</dbReference>
<dbReference type="CDD" id="cd01131">
    <property type="entry name" value="PilT"/>
    <property type="match status" value="1"/>
</dbReference>
<dbReference type="InterPro" id="IPR001482">
    <property type="entry name" value="T2SS/T4SS_dom"/>
</dbReference>
<dbReference type="EMBL" id="CP146203">
    <property type="protein sequence ID" value="XBH22898.1"/>
    <property type="molecule type" value="Genomic_DNA"/>
</dbReference>
<dbReference type="Gene3D" id="3.40.50.300">
    <property type="entry name" value="P-loop containing nucleotide triphosphate hydrolases"/>
    <property type="match status" value="1"/>
</dbReference>
<dbReference type="SUPFAM" id="SSF52540">
    <property type="entry name" value="P-loop containing nucleoside triphosphate hydrolases"/>
    <property type="match status" value="1"/>
</dbReference>
<dbReference type="NCBIfam" id="TIGR01420">
    <property type="entry name" value="pilT_fam"/>
    <property type="match status" value="1"/>
</dbReference>
<accession>A0AAU7DYT4</accession>
<dbReference type="GO" id="GO:0016887">
    <property type="term" value="F:ATP hydrolysis activity"/>
    <property type="evidence" value="ECO:0007669"/>
    <property type="project" value="InterPro"/>
</dbReference>
<evidence type="ECO:0000259" key="3">
    <source>
        <dbReference type="Pfam" id="PF00437"/>
    </source>
</evidence>
<feature type="compositionally biased region" description="Low complexity" evidence="2">
    <location>
        <begin position="16"/>
        <end position="37"/>
    </location>
</feature>
<dbReference type="InterPro" id="IPR006321">
    <property type="entry name" value="PilT/PilU"/>
</dbReference>
<name>A0AAU7DYT4_9MICO</name>
<feature type="domain" description="Bacterial type II secretion system protein E" evidence="3">
    <location>
        <begin position="124"/>
        <end position="336"/>
    </location>
</feature>
<dbReference type="GO" id="GO:0005524">
    <property type="term" value="F:ATP binding"/>
    <property type="evidence" value="ECO:0007669"/>
    <property type="project" value="InterPro"/>
</dbReference>